<comment type="subcellular location">
    <subcellularLocation>
        <location evidence="1">Nucleus</location>
    </subcellularLocation>
</comment>
<feature type="domain" description="C3H1-type" evidence="7">
    <location>
        <begin position="344"/>
        <end position="372"/>
    </location>
</feature>
<dbReference type="Proteomes" id="UP000298493">
    <property type="component" value="Unassembled WGS sequence"/>
</dbReference>
<dbReference type="SUPFAM" id="SSF54160">
    <property type="entry name" value="Chromo domain-like"/>
    <property type="match status" value="1"/>
</dbReference>
<keyword evidence="3" id="KW-0539">Nucleus</keyword>
<feature type="compositionally biased region" description="Polar residues" evidence="5">
    <location>
        <begin position="256"/>
        <end position="271"/>
    </location>
</feature>
<dbReference type="InterPro" id="IPR000953">
    <property type="entry name" value="Chromo/chromo_shadow_dom"/>
</dbReference>
<organism evidence="8 9">
    <name type="scientific">Venturia nashicola</name>
    <dbReference type="NCBI Taxonomy" id="86259"/>
    <lineage>
        <taxon>Eukaryota</taxon>
        <taxon>Fungi</taxon>
        <taxon>Dikarya</taxon>
        <taxon>Ascomycota</taxon>
        <taxon>Pezizomycotina</taxon>
        <taxon>Dothideomycetes</taxon>
        <taxon>Pleosporomycetidae</taxon>
        <taxon>Venturiales</taxon>
        <taxon>Venturiaceae</taxon>
        <taxon>Venturia</taxon>
    </lineage>
</organism>
<dbReference type="Gene3D" id="2.40.50.40">
    <property type="match status" value="1"/>
</dbReference>
<feature type="compositionally biased region" description="Acidic residues" evidence="5">
    <location>
        <begin position="141"/>
        <end position="150"/>
    </location>
</feature>
<proteinExistence type="predicted"/>
<dbReference type="InterPro" id="IPR051219">
    <property type="entry name" value="Heterochromatin_chromo-domain"/>
</dbReference>
<feature type="domain" description="C3H1-type" evidence="7">
    <location>
        <begin position="504"/>
        <end position="533"/>
    </location>
</feature>
<feature type="zinc finger region" description="C3H1-type" evidence="4">
    <location>
        <begin position="295"/>
        <end position="319"/>
    </location>
</feature>
<reference evidence="8 9" key="1">
    <citation type="submission" date="2019-04" db="EMBL/GenBank/DDBJ databases">
        <title>High contiguity whole genome sequence and gene annotation resource for two Venturia nashicola isolates.</title>
        <authorList>
            <person name="Prokchorchik M."/>
            <person name="Won K."/>
            <person name="Lee Y."/>
            <person name="Choi E.D."/>
            <person name="Segonzac C."/>
            <person name="Sohn K.H."/>
        </authorList>
    </citation>
    <scope>NUCLEOTIDE SEQUENCE [LARGE SCALE GENOMIC DNA]</scope>
    <source>
        <strain evidence="8 9">PRI2</strain>
    </source>
</reference>
<feature type="region of interest" description="Disordered" evidence="5">
    <location>
        <begin position="256"/>
        <end position="279"/>
    </location>
</feature>
<accession>A0A4Z1PNN8</accession>
<feature type="region of interest" description="Disordered" evidence="5">
    <location>
        <begin position="1"/>
        <end position="33"/>
    </location>
</feature>
<dbReference type="PROSITE" id="PS50013">
    <property type="entry name" value="CHROMO_2"/>
    <property type="match status" value="1"/>
</dbReference>
<dbReference type="STRING" id="86259.A0A4Z1PNN8"/>
<evidence type="ECO:0000256" key="1">
    <source>
        <dbReference type="ARBA" id="ARBA00004123"/>
    </source>
</evidence>
<evidence type="ECO:0000256" key="4">
    <source>
        <dbReference type="PROSITE-ProRule" id="PRU00723"/>
    </source>
</evidence>
<dbReference type="InterPro" id="IPR016197">
    <property type="entry name" value="Chromo-like_dom_sf"/>
</dbReference>
<evidence type="ECO:0000256" key="5">
    <source>
        <dbReference type="SAM" id="MobiDB-lite"/>
    </source>
</evidence>
<dbReference type="Gene3D" id="4.10.1000.10">
    <property type="entry name" value="Zinc finger, CCCH-type"/>
    <property type="match status" value="2"/>
</dbReference>
<keyword evidence="9" id="KW-1185">Reference proteome</keyword>
<sequence>MAARRRFEDSDSDDSDGSVSSTWTTQSEEKTNYPVDQILAEKEDEESHDMLFLVKWTGYDKSRCTWEPACNFSAPTMEQWVSEKNAIKLGFRTAFPVKTWEHDQKRKAENDRRRWQRRRAMLKKRPDCNRADPPKSHPAFDEDSDSDMETPEPLVFSPPRTLLPGAGRKTSVAQSRSRLKAAAGRNARITQECKEKRRGTDIMADYAREPPAKRSRKPADENQQYKNVEKKGRDGAVPRVEDIQALLARPGEIHSLAQSNLTRDGSQSGLSRTEPCQEDAFEGPVAPHAETIPLTCFYWYNRFDCPHGKEQCRFTHGDCDRIADQALHLQVSEDGTTGWKPKFWSPTKVCFFWNKGGCHQGDTGCWFAHWRPRKFPWVVYSANDEKRNPRPIAEGNHGVLQAELVAPSGPRKIPYERTQGIIKQPCRFWESVGCRDGPNCKWMHGYVEPAAETAQQTSVPKPAHIPPGKIPKTCPYWYYRQNCKKSAESCDFVHGLLEDIGEFGRPLKICPFWLDGNRCIKPASDCKFLHYHAEGIPVGEIPSGRSRGQNAQPTSNMIPQAPPGFFDPSNQMVPSNYPIFDNGIYAPEDPAGYAERLAQESAERAHRKTQVTQAHRPQTPPIAIPGNISPILDAPPPALADMASDSSSESMDVGSGIMESPDTLDTIDSPNTFEVSLQVSDVSKSIPVEIADVELTAMDALKADYPRGQQIVVSQMVMRDLLETFIFPLAPTVLSSGKIFEMQGQDMTQLARILTEQSSVAIAQGLSSLLILYPSHLMLEELVFLERGLSLMEPNCHIYVQVRAVGNNFPTSIPYPPSAGLPKTLERYFYKNHGWEPAKFFAWHNGQHTSKTAKNVYLMTHHMSHKAETEILARYFRELGAQVWTTGTKGSWDNFLKLAELKGSGVVIMHPDFVRYEGIPNLRRLLMKSFNMFQMRVSMKEGIPERLNIKKIMLSGTCTLLMDEMYMKCPKESLDLLKLIVQKNEGKKKKNDRTWGVYGPPQLADWLFNLFGTKEDEREEDQPKLQLRMNLYDQVQLLEDDRDDDDDDAGPGAPLLSSDIEVAASEIPKGIPEGHTAYDAYRNENPAGAARKLLEAFATASLEWTEQYRRVIVIIPPGEVVDPELKKVYDEWEASSKAQHISFWTPDRFMSCFKVK</sequence>
<dbReference type="GO" id="GO:0006338">
    <property type="term" value="P:chromatin remodeling"/>
    <property type="evidence" value="ECO:0007669"/>
    <property type="project" value="UniProtKB-ARBA"/>
</dbReference>
<dbReference type="Pfam" id="PF00385">
    <property type="entry name" value="Chromo"/>
    <property type="match status" value="1"/>
</dbReference>
<dbReference type="EMBL" id="SNSC02000001">
    <property type="protein sequence ID" value="TID27634.1"/>
    <property type="molecule type" value="Genomic_DNA"/>
</dbReference>
<feature type="domain" description="C3H1-type" evidence="7">
    <location>
        <begin position="425"/>
        <end position="447"/>
    </location>
</feature>
<keyword evidence="4" id="KW-0863">Zinc-finger</keyword>
<dbReference type="InterPro" id="IPR023780">
    <property type="entry name" value="Chromo_domain"/>
</dbReference>
<evidence type="ECO:0000313" key="8">
    <source>
        <dbReference type="EMBL" id="TID27634.1"/>
    </source>
</evidence>
<evidence type="ECO:0000259" key="7">
    <source>
        <dbReference type="PROSITE" id="PS50103"/>
    </source>
</evidence>
<feature type="region of interest" description="Disordered" evidence="5">
    <location>
        <begin position="604"/>
        <end position="627"/>
    </location>
</feature>
<dbReference type="GO" id="GO:0005634">
    <property type="term" value="C:nucleus"/>
    <property type="evidence" value="ECO:0007669"/>
    <property type="project" value="UniProtKB-SubCell"/>
</dbReference>
<keyword evidence="4" id="KW-0862">Zinc</keyword>
<dbReference type="SMART" id="SM00356">
    <property type="entry name" value="ZnF_C3H1"/>
    <property type="match status" value="5"/>
</dbReference>
<feature type="zinc finger region" description="C3H1-type" evidence="4">
    <location>
        <begin position="504"/>
        <end position="533"/>
    </location>
</feature>
<dbReference type="PANTHER" id="PTHR22812">
    <property type="entry name" value="CHROMOBOX PROTEIN"/>
    <property type="match status" value="1"/>
</dbReference>
<keyword evidence="4" id="KW-0479">Metal-binding</keyword>
<feature type="region of interest" description="Disordered" evidence="5">
    <location>
        <begin position="120"/>
        <end position="237"/>
    </location>
</feature>
<feature type="compositionally biased region" description="Basic and acidic residues" evidence="5">
    <location>
        <begin position="191"/>
        <end position="220"/>
    </location>
</feature>
<comment type="caution">
    <text evidence="8">The sequence shown here is derived from an EMBL/GenBank/DDBJ whole genome shotgun (WGS) entry which is preliminary data.</text>
</comment>
<feature type="compositionally biased region" description="Basic and acidic residues" evidence="5">
    <location>
        <begin position="124"/>
        <end position="140"/>
    </location>
</feature>
<feature type="zinc finger region" description="C3H1-type" evidence="4">
    <location>
        <begin position="344"/>
        <end position="372"/>
    </location>
</feature>
<feature type="zinc finger region" description="C3H1-type" evidence="4">
    <location>
        <begin position="468"/>
        <end position="497"/>
    </location>
</feature>
<evidence type="ECO:0000256" key="2">
    <source>
        <dbReference type="ARBA" id="ARBA00011353"/>
    </source>
</evidence>
<dbReference type="AlphaFoldDB" id="A0A4Z1PNN8"/>
<feature type="compositionally biased region" description="Basic and acidic residues" evidence="5">
    <location>
        <begin position="227"/>
        <end position="237"/>
    </location>
</feature>
<gene>
    <name evidence="8" type="ORF">E6O75_ATG00401</name>
</gene>
<protein>
    <submittedName>
        <fullName evidence="8">Putative 4-coumarate--CoA ligase 3</fullName>
    </submittedName>
</protein>
<feature type="domain" description="C3H1-type" evidence="7">
    <location>
        <begin position="295"/>
        <end position="319"/>
    </location>
</feature>
<feature type="zinc finger region" description="C3H1-type" evidence="4">
    <location>
        <begin position="425"/>
        <end position="447"/>
    </location>
</feature>
<feature type="domain" description="Chromo" evidence="6">
    <location>
        <begin position="33"/>
        <end position="77"/>
    </location>
</feature>
<comment type="subunit">
    <text evidence="2">Component of the NuA4 histone acetyltransferase complex.</text>
</comment>
<dbReference type="PROSITE" id="PS50103">
    <property type="entry name" value="ZF_C3H1"/>
    <property type="match status" value="5"/>
</dbReference>
<keyword evidence="8" id="KW-0436">Ligase</keyword>
<feature type="domain" description="C3H1-type" evidence="7">
    <location>
        <begin position="468"/>
        <end position="497"/>
    </location>
</feature>
<dbReference type="InterPro" id="IPR000571">
    <property type="entry name" value="Znf_CCCH"/>
</dbReference>
<dbReference type="GO" id="GO:0016874">
    <property type="term" value="F:ligase activity"/>
    <property type="evidence" value="ECO:0007669"/>
    <property type="project" value="UniProtKB-KW"/>
</dbReference>
<evidence type="ECO:0000313" key="9">
    <source>
        <dbReference type="Proteomes" id="UP000298493"/>
    </source>
</evidence>
<name>A0A4Z1PNN8_9PEZI</name>
<dbReference type="GO" id="GO:0008270">
    <property type="term" value="F:zinc ion binding"/>
    <property type="evidence" value="ECO:0007669"/>
    <property type="project" value="UniProtKB-KW"/>
</dbReference>
<evidence type="ECO:0000259" key="6">
    <source>
        <dbReference type="PROSITE" id="PS50013"/>
    </source>
</evidence>
<evidence type="ECO:0000256" key="3">
    <source>
        <dbReference type="ARBA" id="ARBA00023242"/>
    </source>
</evidence>